<evidence type="ECO:0000256" key="6">
    <source>
        <dbReference type="ARBA" id="ARBA00022884"/>
    </source>
</evidence>
<evidence type="ECO:0000256" key="5">
    <source>
        <dbReference type="ARBA" id="ARBA00022839"/>
    </source>
</evidence>
<dbReference type="InterPro" id="IPR001279">
    <property type="entry name" value="Metallo-B-lactamas"/>
</dbReference>
<dbReference type="GO" id="GO:0046872">
    <property type="term" value="F:metal ion binding"/>
    <property type="evidence" value="ECO:0007669"/>
    <property type="project" value="UniProtKB-KW"/>
</dbReference>
<sequence>MPPSRIQVRPRLRSPLVFHPLGGCGEIGMNLSLYGYKDHWIAVDCGMMIRQDLPNTPLQSADVSHLAARQWVPRALFITHGHEDHIGAIAWVWPKWGCPIYATPLACALMRARMSEQGLRTDALHEISPGDTIESGPFSVRYLPVTHSIPESCSLLLTTPAGRVLHTGDWKLDPTPVIGKPVNPSTFKALAPVDMVIGDSTCADVQGHSRSEQDAAEALEALVRTCTGRVVVSCFSSNMARLKALGDVARHTGRRIGLLGRSMDRMVRIGLQLGYLDDFPSRIPTSDLGYLPPEEVLIIATGSQGEPRSALARMAQGSHRELDLTAGDSVIFSARAIPGNEEPIQRLKEGLKRQGAIIFDENNAPDLHASGHPSQEELETFYSWVAPRALLPVHGEPAHQQAHQNVARQYNIKTPLAPLNGNVIHIRGPHASLEEHLELTPELHFQDKGRRSRQRRPGLALALVVCQGHDGDWYRQGRVMWDIDAPLPLDEQELTDWLDELVPGLGPHSLKSLRRELFAHLQAYIHLHTGQQPALDVQLLSDQHQARHQ</sequence>
<keyword evidence="1" id="KW-0540">Nuclease</keyword>
<evidence type="ECO:0000256" key="2">
    <source>
        <dbReference type="ARBA" id="ARBA00022723"/>
    </source>
</evidence>
<dbReference type="SUPFAM" id="SSF56281">
    <property type="entry name" value="Metallo-hydrolase/oxidoreductase"/>
    <property type="match status" value="1"/>
</dbReference>
<dbReference type="EMBL" id="JAPIVE010000002">
    <property type="protein sequence ID" value="MCX2524025.1"/>
    <property type="molecule type" value="Genomic_DNA"/>
</dbReference>
<dbReference type="GO" id="GO:0003723">
    <property type="term" value="F:RNA binding"/>
    <property type="evidence" value="ECO:0007669"/>
    <property type="project" value="UniProtKB-KW"/>
</dbReference>
<evidence type="ECO:0000256" key="1">
    <source>
        <dbReference type="ARBA" id="ARBA00022722"/>
    </source>
</evidence>
<dbReference type="PANTHER" id="PTHR43694">
    <property type="entry name" value="RIBONUCLEASE J"/>
    <property type="match status" value="1"/>
</dbReference>
<evidence type="ECO:0000256" key="4">
    <source>
        <dbReference type="ARBA" id="ARBA00022833"/>
    </source>
</evidence>
<dbReference type="SMART" id="SM00849">
    <property type="entry name" value="Lactamase_B"/>
    <property type="match status" value="1"/>
</dbReference>
<gene>
    <name evidence="8" type="ORF">OQ287_07225</name>
</gene>
<dbReference type="PANTHER" id="PTHR43694:SF1">
    <property type="entry name" value="RIBONUCLEASE J"/>
    <property type="match status" value="1"/>
</dbReference>
<dbReference type="Gene3D" id="3.60.15.10">
    <property type="entry name" value="Ribonuclease Z/Hydroxyacylglutathione hydrolase-like"/>
    <property type="match status" value="1"/>
</dbReference>
<evidence type="ECO:0000313" key="8">
    <source>
        <dbReference type="EMBL" id="MCX2524025.1"/>
    </source>
</evidence>
<dbReference type="AlphaFoldDB" id="A0AA41ZN97"/>
<keyword evidence="9" id="KW-1185">Reference proteome</keyword>
<dbReference type="GO" id="GO:0004527">
    <property type="term" value="F:exonuclease activity"/>
    <property type="evidence" value="ECO:0007669"/>
    <property type="project" value="UniProtKB-KW"/>
</dbReference>
<dbReference type="CDD" id="cd07714">
    <property type="entry name" value="RNaseJ_MBL-fold"/>
    <property type="match status" value="1"/>
</dbReference>
<dbReference type="RefSeq" id="WP_250934855.1">
    <property type="nucleotide sequence ID" value="NZ_JAMLJK010000001.1"/>
</dbReference>
<dbReference type="Proteomes" id="UP001165678">
    <property type="component" value="Unassembled WGS sequence"/>
</dbReference>
<reference evidence="8" key="1">
    <citation type="submission" date="2022-11" db="EMBL/GenBank/DDBJ databases">
        <title>Larsenimonas rhizosphaerae sp. nov., isolated from a tidal mudflat.</title>
        <authorList>
            <person name="Lee S.D."/>
            <person name="Kim I.S."/>
        </authorList>
    </citation>
    <scope>NUCLEOTIDE SEQUENCE</scope>
    <source>
        <strain evidence="8">GH2-1</strain>
    </source>
</reference>
<keyword evidence="6" id="KW-0694">RNA-binding</keyword>
<dbReference type="Pfam" id="PF22505">
    <property type="entry name" value="RNase_J_b_CASP"/>
    <property type="match status" value="1"/>
</dbReference>
<keyword evidence="4" id="KW-0862">Zinc</keyword>
<organism evidence="8 9">
    <name type="scientific">Larsenimonas rhizosphaerae</name>
    <dbReference type="NCBI Taxonomy" id="2944682"/>
    <lineage>
        <taxon>Bacteria</taxon>
        <taxon>Pseudomonadati</taxon>
        <taxon>Pseudomonadota</taxon>
        <taxon>Gammaproteobacteria</taxon>
        <taxon>Oceanospirillales</taxon>
        <taxon>Halomonadaceae</taxon>
        <taxon>Larsenimonas</taxon>
    </lineage>
</organism>
<dbReference type="InterPro" id="IPR036866">
    <property type="entry name" value="RibonucZ/Hydroxyglut_hydro"/>
</dbReference>
<dbReference type="InterPro" id="IPR055132">
    <property type="entry name" value="RNase_J_b_CASP"/>
</dbReference>
<evidence type="ECO:0000256" key="3">
    <source>
        <dbReference type="ARBA" id="ARBA00022801"/>
    </source>
</evidence>
<keyword evidence="5" id="KW-0269">Exonuclease</keyword>
<name>A0AA41ZN97_9GAMM</name>
<feature type="domain" description="Metallo-beta-lactamase" evidence="7">
    <location>
        <begin position="28"/>
        <end position="208"/>
    </location>
</feature>
<proteinExistence type="predicted"/>
<keyword evidence="2" id="KW-0479">Metal-binding</keyword>
<dbReference type="InterPro" id="IPR042173">
    <property type="entry name" value="RNase_J_2"/>
</dbReference>
<comment type="caution">
    <text evidence="8">The sequence shown here is derived from an EMBL/GenBank/DDBJ whole genome shotgun (WGS) entry which is preliminary data.</text>
</comment>
<accession>A0AA41ZN97</accession>
<dbReference type="Pfam" id="PF00753">
    <property type="entry name" value="Lactamase_B"/>
    <property type="match status" value="1"/>
</dbReference>
<evidence type="ECO:0000313" key="9">
    <source>
        <dbReference type="Proteomes" id="UP001165678"/>
    </source>
</evidence>
<dbReference type="Pfam" id="PF07521">
    <property type="entry name" value="RMMBL"/>
    <property type="match status" value="1"/>
</dbReference>
<protein>
    <submittedName>
        <fullName evidence="8">Ribonuclease J</fullName>
    </submittedName>
</protein>
<dbReference type="InterPro" id="IPR011108">
    <property type="entry name" value="RMMBL"/>
</dbReference>
<keyword evidence="3" id="KW-0378">Hydrolase</keyword>
<dbReference type="Gene3D" id="3.40.50.10710">
    <property type="entry name" value="Metallo-hydrolase/oxidoreductase"/>
    <property type="match status" value="1"/>
</dbReference>
<evidence type="ECO:0000259" key="7">
    <source>
        <dbReference type="SMART" id="SM00849"/>
    </source>
</evidence>